<feature type="transmembrane region" description="Helical" evidence="1">
    <location>
        <begin position="6"/>
        <end position="26"/>
    </location>
</feature>
<dbReference type="Proteomes" id="UP001597052">
    <property type="component" value="Unassembled WGS sequence"/>
</dbReference>
<keyword evidence="3" id="KW-1185">Reference proteome</keyword>
<evidence type="ECO:0000313" key="3">
    <source>
        <dbReference type="Proteomes" id="UP001597052"/>
    </source>
</evidence>
<evidence type="ECO:0000256" key="1">
    <source>
        <dbReference type="SAM" id="Phobius"/>
    </source>
</evidence>
<comment type="caution">
    <text evidence="2">The sequence shown here is derived from an EMBL/GenBank/DDBJ whole genome shotgun (WGS) entry which is preliminary data.</text>
</comment>
<keyword evidence="1" id="KW-0472">Membrane</keyword>
<protein>
    <submittedName>
        <fullName evidence="2">Uncharacterized protein</fullName>
    </submittedName>
</protein>
<dbReference type="RefSeq" id="WP_256397605.1">
    <property type="nucleotide sequence ID" value="NZ_JANHDJ010000008.1"/>
</dbReference>
<name>A0ABD6DFJ0_9EURY</name>
<gene>
    <name evidence="2" type="ORF">ACFSBW_17255</name>
</gene>
<keyword evidence="1" id="KW-1133">Transmembrane helix</keyword>
<dbReference type="EMBL" id="JBHUDM010000006">
    <property type="protein sequence ID" value="MFD1643621.1"/>
    <property type="molecule type" value="Genomic_DNA"/>
</dbReference>
<evidence type="ECO:0000313" key="2">
    <source>
        <dbReference type="EMBL" id="MFD1643621.1"/>
    </source>
</evidence>
<sequence length="87" mass="9624">MIDPLSLGIGIVIGAVVGIGGSIWFVKRKLQEMQNNMFGPMGGMMQDPSAQQDQPDMEAVMGDMMDMVEDSNDDELDLDDDEVDWKK</sequence>
<organism evidence="2 3">
    <name type="scientific">Halohasta litorea</name>
    <dbReference type="NCBI Taxonomy" id="869891"/>
    <lineage>
        <taxon>Archaea</taxon>
        <taxon>Methanobacteriati</taxon>
        <taxon>Methanobacteriota</taxon>
        <taxon>Stenosarchaea group</taxon>
        <taxon>Halobacteria</taxon>
        <taxon>Halobacteriales</taxon>
        <taxon>Haloferacaceae</taxon>
        <taxon>Halohasta</taxon>
    </lineage>
</organism>
<dbReference type="AlphaFoldDB" id="A0ABD6DFJ0"/>
<proteinExistence type="predicted"/>
<keyword evidence="1" id="KW-0812">Transmembrane</keyword>
<reference evidence="2 3" key="1">
    <citation type="journal article" date="2019" name="Int. J. Syst. Evol. Microbiol.">
        <title>The Global Catalogue of Microorganisms (GCM) 10K type strain sequencing project: providing services to taxonomists for standard genome sequencing and annotation.</title>
        <authorList>
            <consortium name="The Broad Institute Genomics Platform"/>
            <consortium name="The Broad Institute Genome Sequencing Center for Infectious Disease"/>
            <person name="Wu L."/>
            <person name="Ma J."/>
        </authorList>
    </citation>
    <scope>NUCLEOTIDE SEQUENCE [LARGE SCALE GENOMIC DNA]</scope>
    <source>
        <strain evidence="2 3">CGMCC 1.10593</strain>
    </source>
</reference>
<accession>A0ABD6DFJ0</accession>